<keyword evidence="2" id="KW-0813">Transport</keyword>
<reference evidence="6 7" key="1">
    <citation type="submission" date="2019-01" db="EMBL/GenBank/DDBJ databases">
        <title>Leucobacter muris sp. nov. isolated from the nose of a laboratory mouse.</title>
        <authorList>
            <person name="Benga L."/>
            <person name="Sproeer C."/>
            <person name="Schumann P."/>
            <person name="Verbarg S."/>
            <person name="Bunk B."/>
            <person name="Engelhardt E."/>
            <person name="Benten P.M."/>
            <person name="Sager M."/>
        </authorList>
    </citation>
    <scope>NUCLEOTIDE SEQUENCE [LARGE SCALE GENOMIC DNA]</scope>
    <source>
        <strain evidence="6 7">DSM 101948</strain>
    </source>
</reference>
<keyword evidence="4 6" id="KW-0067">ATP-binding</keyword>
<dbReference type="Pfam" id="PF00005">
    <property type="entry name" value="ABC_tran"/>
    <property type="match status" value="1"/>
</dbReference>
<dbReference type="SMART" id="SM00382">
    <property type="entry name" value="AAA"/>
    <property type="match status" value="1"/>
</dbReference>
<protein>
    <submittedName>
        <fullName evidence="6">ABC transporter ATP-binding protein</fullName>
    </submittedName>
</protein>
<gene>
    <name evidence="6" type="ORF">Leucomu_14590</name>
</gene>
<dbReference type="PANTHER" id="PTHR42734:SF5">
    <property type="entry name" value="IRON TRANSPORT SYSTEM ATP-BINDING PROTEIN HI_0361-RELATED"/>
    <property type="match status" value="1"/>
</dbReference>
<dbReference type="InterPro" id="IPR003593">
    <property type="entry name" value="AAA+_ATPase"/>
</dbReference>
<dbReference type="Proteomes" id="UP000285768">
    <property type="component" value="Chromosome"/>
</dbReference>
<evidence type="ECO:0000256" key="4">
    <source>
        <dbReference type="ARBA" id="ARBA00022840"/>
    </source>
</evidence>
<name>A0ABX5QIX9_9MICO</name>
<dbReference type="EMBL" id="CP035037">
    <property type="protein sequence ID" value="QAB18980.1"/>
    <property type="molecule type" value="Genomic_DNA"/>
</dbReference>
<dbReference type="PROSITE" id="PS50893">
    <property type="entry name" value="ABC_TRANSPORTER_2"/>
    <property type="match status" value="1"/>
</dbReference>
<dbReference type="Gene3D" id="3.40.50.300">
    <property type="entry name" value="P-loop containing nucleotide triphosphate hydrolases"/>
    <property type="match status" value="1"/>
</dbReference>
<keyword evidence="3" id="KW-0547">Nucleotide-binding</keyword>
<organism evidence="6 7">
    <name type="scientific">Leucobacter muris</name>
    <dbReference type="NCBI Taxonomy" id="1935379"/>
    <lineage>
        <taxon>Bacteria</taxon>
        <taxon>Bacillati</taxon>
        <taxon>Actinomycetota</taxon>
        <taxon>Actinomycetes</taxon>
        <taxon>Micrococcales</taxon>
        <taxon>Microbacteriaceae</taxon>
        <taxon>Leucobacter</taxon>
    </lineage>
</organism>
<sequence length="267" mass="28281">MTAAPSASEAALVLDGAAFGYAGETRVERLSLDVPRGAAVALIGPNGSGKSTLLRGILGLAELTAGEVRVLGGSPDRARRSIGTLPQTDSRDTTLPVSLRQVVTMGLYRSRGALRPIGREGRAAVAAALERVGLAAFAGRRFGELSGGQQQRGILARALVSDPQLLLLDEPFNGLDRENRDALLRLVRELRDEGRTVIVSTHDLEIAQQACTHVLLLASGHTPDQPGHPAAFGPLDEALTLDAVQHAFQDTTVELDHHTVTTTRETE</sequence>
<accession>A0ABX5QIX9</accession>
<evidence type="ECO:0000313" key="6">
    <source>
        <dbReference type="EMBL" id="QAB18980.1"/>
    </source>
</evidence>
<comment type="similarity">
    <text evidence="1">Belongs to the ABC transporter superfamily.</text>
</comment>
<evidence type="ECO:0000256" key="3">
    <source>
        <dbReference type="ARBA" id="ARBA00022741"/>
    </source>
</evidence>
<dbReference type="PANTHER" id="PTHR42734">
    <property type="entry name" value="METAL TRANSPORT SYSTEM ATP-BINDING PROTEIN TM_0124-RELATED"/>
    <property type="match status" value="1"/>
</dbReference>
<evidence type="ECO:0000256" key="1">
    <source>
        <dbReference type="ARBA" id="ARBA00005417"/>
    </source>
</evidence>
<evidence type="ECO:0000256" key="2">
    <source>
        <dbReference type="ARBA" id="ARBA00022448"/>
    </source>
</evidence>
<evidence type="ECO:0000259" key="5">
    <source>
        <dbReference type="PROSITE" id="PS50893"/>
    </source>
</evidence>
<evidence type="ECO:0000313" key="7">
    <source>
        <dbReference type="Proteomes" id="UP000285768"/>
    </source>
</evidence>
<dbReference type="SUPFAM" id="SSF52540">
    <property type="entry name" value="P-loop containing nucleoside triphosphate hydrolases"/>
    <property type="match status" value="1"/>
</dbReference>
<proteinExistence type="inferred from homology"/>
<dbReference type="InterPro" id="IPR050153">
    <property type="entry name" value="Metal_Ion_Import_ABC"/>
</dbReference>
<dbReference type="InterPro" id="IPR027417">
    <property type="entry name" value="P-loop_NTPase"/>
</dbReference>
<feature type="domain" description="ABC transporter" evidence="5">
    <location>
        <begin position="12"/>
        <end position="244"/>
    </location>
</feature>
<dbReference type="RefSeq" id="WP_128387669.1">
    <property type="nucleotide sequence ID" value="NZ_CP035037.1"/>
</dbReference>
<dbReference type="InterPro" id="IPR003439">
    <property type="entry name" value="ABC_transporter-like_ATP-bd"/>
</dbReference>
<keyword evidence="7" id="KW-1185">Reference proteome</keyword>
<dbReference type="GO" id="GO:0005524">
    <property type="term" value="F:ATP binding"/>
    <property type="evidence" value="ECO:0007669"/>
    <property type="project" value="UniProtKB-KW"/>
</dbReference>
<dbReference type="CDD" id="cd03235">
    <property type="entry name" value="ABC_Metallic_Cations"/>
    <property type="match status" value="1"/>
</dbReference>